<protein>
    <submittedName>
        <fullName evidence="5">50S ribosomal protein L13</fullName>
    </submittedName>
</protein>
<dbReference type="Gene3D" id="3.90.1180.10">
    <property type="entry name" value="Ribosomal protein L13"/>
    <property type="match status" value="1"/>
</dbReference>
<dbReference type="InterPro" id="IPR023563">
    <property type="entry name" value="Ribosomal_uL13_CS"/>
</dbReference>
<dbReference type="GO" id="GO:0003735">
    <property type="term" value="F:structural constituent of ribosome"/>
    <property type="evidence" value="ECO:0007669"/>
    <property type="project" value="InterPro"/>
</dbReference>
<dbReference type="GO" id="GO:0006412">
    <property type="term" value="P:translation"/>
    <property type="evidence" value="ECO:0007669"/>
    <property type="project" value="InterPro"/>
</dbReference>
<dbReference type="PROSITE" id="PS00783">
    <property type="entry name" value="RIBOSOMAL_L13"/>
    <property type="match status" value="1"/>
</dbReference>
<dbReference type="Pfam" id="PF00572">
    <property type="entry name" value="Ribosomal_L13"/>
    <property type="match status" value="1"/>
</dbReference>
<dbReference type="InterPro" id="IPR036899">
    <property type="entry name" value="Ribosomal_uL13_sf"/>
</dbReference>
<dbReference type="GO" id="GO:0022625">
    <property type="term" value="C:cytosolic large ribosomal subunit"/>
    <property type="evidence" value="ECO:0007669"/>
    <property type="project" value="TreeGrafter"/>
</dbReference>
<dbReference type="EMBL" id="JI230752">
    <property type="protein sequence ID" value="ADY49739.1"/>
    <property type="molecule type" value="mRNA"/>
</dbReference>
<keyword evidence="3 4" id="KW-0687">Ribonucleoprotein</keyword>
<organism evidence="5">
    <name type="scientific">Ascaris suum</name>
    <name type="common">Pig roundworm</name>
    <name type="synonym">Ascaris lumbricoides</name>
    <dbReference type="NCBI Taxonomy" id="6253"/>
    <lineage>
        <taxon>Eukaryota</taxon>
        <taxon>Metazoa</taxon>
        <taxon>Ecdysozoa</taxon>
        <taxon>Nematoda</taxon>
        <taxon>Chromadorea</taxon>
        <taxon>Rhabditida</taxon>
        <taxon>Spirurina</taxon>
        <taxon>Ascaridomorpha</taxon>
        <taxon>Ascaridoidea</taxon>
        <taxon>Ascarididae</taxon>
        <taxon>Ascaris</taxon>
    </lineage>
</organism>
<dbReference type="PANTHER" id="PTHR11545:SF2">
    <property type="entry name" value="LARGE RIBOSOMAL SUBUNIT PROTEIN UL13M"/>
    <property type="match status" value="1"/>
</dbReference>
<accession>F1LHY5</accession>
<evidence type="ECO:0000313" key="5">
    <source>
        <dbReference type="EMBL" id="ADY49739.1"/>
    </source>
</evidence>
<proteinExistence type="evidence at transcript level"/>
<name>F1LHY5_ASCSU</name>
<dbReference type="InterPro" id="IPR005822">
    <property type="entry name" value="Ribosomal_uL13"/>
</dbReference>
<dbReference type="AlphaFoldDB" id="F1LHY5"/>
<comment type="similarity">
    <text evidence="1 4">Belongs to the universal ribosomal protein uL13 family.</text>
</comment>
<keyword evidence="2 4" id="KW-0689">Ribosomal protein</keyword>
<dbReference type="SUPFAM" id="SSF52161">
    <property type="entry name" value="Ribosomal protein L13"/>
    <property type="match status" value="1"/>
</dbReference>
<evidence type="ECO:0000256" key="2">
    <source>
        <dbReference type="ARBA" id="ARBA00022980"/>
    </source>
</evidence>
<reference evidence="5" key="1">
    <citation type="journal article" date="2011" name="Genome Res.">
        <title>Deep small RNA sequencing from the nematode Ascaris reveals conservation, functional diversification, and novel developmental profiles.</title>
        <authorList>
            <person name="Wang J."/>
            <person name="Czech B."/>
            <person name="Crunk A."/>
            <person name="Wallace A."/>
            <person name="Mitreva M."/>
            <person name="Hannon G.J."/>
            <person name="Davis R.E."/>
        </authorList>
    </citation>
    <scope>NUCLEOTIDE SEQUENCE</scope>
</reference>
<sequence length="53" mass="6319">MLEKHPERILERAIKGMLPKNKLGRQMYRNVYIYAGENHPHEAQQPKAYTLQK</sequence>
<evidence type="ECO:0000256" key="3">
    <source>
        <dbReference type="ARBA" id="ARBA00023274"/>
    </source>
</evidence>
<evidence type="ECO:0000256" key="1">
    <source>
        <dbReference type="ARBA" id="ARBA00006227"/>
    </source>
</evidence>
<dbReference type="GO" id="GO:0003729">
    <property type="term" value="F:mRNA binding"/>
    <property type="evidence" value="ECO:0007669"/>
    <property type="project" value="TreeGrafter"/>
</dbReference>
<dbReference type="PANTHER" id="PTHR11545">
    <property type="entry name" value="RIBOSOMAL PROTEIN L13"/>
    <property type="match status" value="1"/>
</dbReference>
<evidence type="ECO:0000256" key="4">
    <source>
        <dbReference type="RuleBase" id="RU003877"/>
    </source>
</evidence>
<dbReference type="GO" id="GO:0017148">
    <property type="term" value="P:negative regulation of translation"/>
    <property type="evidence" value="ECO:0007669"/>
    <property type="project" value="TreeGrafter"/>
</dbReference>